<dbReference type="InterPro" id="IPR018979">
    <property type="entry name" value="FERM_N"/>
</dbReference>
<dbReference type="GO" id="GO:0005856">
    <property type="term" value="C:cytoskeleton"/>
    <property type="evidence" value="ECO:0007669"/>
    <property type="project" value="TreeGrafter"/>
</dbReference>
<dbReference type="InterPro" id="IPR019748">
    <property type="entry name" value="FERM_central"/>
</dbReference>
<feature type="compositionally biased region" description="Low complexity" evidence="1">
    <location>
        <begin position="1124"/>
        <end position="1140"/>
    </location>
</feature>
<dbReference type="FunFam" id="2.30.29.30:FF:000002">
    <property type="entry name" value="Band 4.1-like protein 5 isoform 1"/>
    <property type="match status" value="1"/>
</dbReference>
<dbReference type="InterPro" id="IPR029071">
    <property type="entry name" value="Ubiquitin-like_domsf"/>
</dbReference>
<dbReference type="Gene3D" id="3.10.20.90">
    <property type="entry name" value="Phosphatidylinositol 3-kinase Catalytic Subunit, Chain A, domain 1"/>
    <property type="match status" value="1"/>
</dbReference>
<accession>A0A8E0VNK7</accession>
<dbReference type="Pfam" id="PF00622">
    <property type="entry name" value="SPRY"/>
    <property type="match status" value="2"/>
</dbReference>
<dbReference type="SUPFAM" id="SSF50729">
    <property type="entry name" value="PH domain-like"/>
    <property type="match status" value="1"/>
</dbReference>
<dbReference type="InterPro" id="IPR003877">
    <property type="entry name" value="SPRY_dom"/>
</dbReference>
<dbReference type="InterPro" id="IPR035963">
    <property type="entry name" value="FERM_2"/>
</dbReference>
<evidence type="ECO:0000256" key="1">
    <source>
        <dbReference type="SAM" id="MobiDB-lite"/>
    </source>
</evidence>
<dbReference type="PANTHER" id="PTHR23280:SF21">
    <property type="entry name" value="PROTEIN 4.1 HOMOLOG"/>
    <property type="match status" value="1"/>
</dbReference>
<dbReference type="PROSITE" id="PS00661">
    <property type="entry name" value="FERM_2"/>
    <property type="match status" value="1"/>
</dbReference>
<dbReference type="SMART" id="SM00295">
    <property type="entry name" value="B41"/>
    <property type="match status" value="1"/>
</dbReference>
<dbReference type="SMART" id="SM00449">
    <property type="entry name" value="SPRY"/>
    <property type="match status" value="2"/>
</dbReference>
<feature type="compositionally biased region" description="Polar residues" evidence="1">
    <location>
        <begin position="105"/>
        <end position="126"/>
    </location>
</feature>
<evidence type="ECO:0000259" key="2">
    <source>
        <dbReference type="PROSITE" id="PS50057"/>
    </source>
</evidence>
<dbReference type="EMBL" id="LUCM01003469">
    <property type="protein sequence ID" value="KAA0195752.1"/>
    <property type="molecule type" value="Genomic_DNA"/>
</dbReference>
<dbReference type="CDD" id="cd01765">
    <property type="entry name" value="FERM_F0_F1"/>
    <property type="match status" value="1"/>
</dbReference>
<dbReference type="InterPro" id="IPR013320">
    <property type="entry name" value="ConA-like_dom_sf"/>
</dbReference>
<dbReference type="InterPro" id="IPR001870">
    <property type="entry name" value="B30.2/SPRY"/>
</dbReference>
<dbReference type="CDD" id="cd12873">
    <property type="entry name" value="SPRY_DDX1"/>
    <property type="match status" value="2"/>
</dbReference>
<feature type="compositionally biased region" description="Low complexity" evidence="1">
    <location>
        <begin position="1092"/>
        <end position="1104"/>
    </location>
</feature>
<dbReference type="PANTHER" id="PTHR23280">
    <property type="entry name" value="4.1 G PROTEIN"/>
    <property type="match status" value="1"/>
</dbReference>
<evidence type="ECO:0000313" key="4">
    <source>
        <dbReference type="EMBL" id="KAA0195752.1"/>
    </source>
</evidence>
<feature type="domain" description="FERM" evidence="2">
    <location>
        <begin position="135"/>
        <end position="419"/>
    </location>
</feature>
<dbReference type="PROSITE" id="PS50057">
    <property type="entry name" value="FERM_3"/>
    <property type="match status" value="1"/>
</dbReference>
<dbReference type="InterPro" id="IPR011993">
    <property type="entry name" value="PH-like_dom_sf"/>
</dbReference>
<dbReference type="GO" id="GO:0005886">
    <property type="term" value="C:plasma membrane"/>
    <property type="evidence" value="ECO:0007669"/>
    <property type="project" value="TreeGrafter"/>
</dbReference>
<dbReference type="InterPro" id="IPR018980">
    <property type="entry name" value="FERM_PH-like_C"/>
</dbReference>
<dbReference type="Proteomes" id="UP000728185">
    <property type="component" value="Unassembled WGS sequence"/>
</dbReference>
<dbReference type="InterPro" id="IPR019747">
    <property type="entry name" value="FERM_CS"/>
</dbReference>
<dbReference type="OrthoDB" id="6589456at2759"/>
<dbReference type="CDD" id="cd14473">
    <property type="entry name" value="FERM_B-lobe"/>
    <property type="match status" value="1"/>
</dbReference>
<dbReference type="InterPro" id="IPR019749">
    <property type="entry name" value="Band_41_domain"/>
</dbReference>
<dbReference type="AlphaFoldDB" id="A0A8E0VNK7"/>
<dbReference type="PRINTS" id="PR00661">
    <property type="entry name" value="ERMFAMILY"/>
</dbReference>
<dbReference type="Gene3D" id="2.60.120.920">
    <property type="match status" value="2"/>
</dbReference>
<dbReference type="InterPro" id="IPR000798">
    <property type="entry name" value="Ez/rad/moesin-like"/>
</dbReference>
<feature type="region of interest" description="Disordered" evidence="1">
    <location>
        <begin position="98"/>
        <end position="128"/>
    </location>
</feature>
<protein>
    <submittedName>
        <fullName evidence="4">Band 4.1 protein 2</fullName>
    </submittedName>
</protein>
<dbReference type="Pfam" id="PF09379">
    <property type="entry name" value="FERM_N"/>
    <property type="match status" value="1"/>
</dbReference>
<dbReference type="GO" id="GO:0031032">
    <property type="term" value="P:actomyosin structure organization"/>
    <property type="evidence" value="ECO:0007669"/>
    <property type="project" value="TreeGrafter"/>
</dbReference>
<dbReference type="InterPro" id="IPR043136">
    <property type="entry name" value="B30.2/SPRY_sf"/>
</dbReference>
<proteinExistence type="predicted"/>
<evidence type="ECO:0000313" key="5">
    <source>
        <dbReference type="Proteomes" id="UP000728185"/>
    </source>
</evidence>
<dbReference type="Gene3D" id="1.20.80.10">
    <property type="match status" value="1"/>
</dbReference>
<dbReference type="SMART" id="SM01196">
    <property type="entry name" value="FERM_C"/>
    <property type="match status" value="1"/>
</dbReference>
<gene>
    <name evidence="4" type="ORF">FBUS_03012</name>
</gene>
<feature type="domain" description="B30.2/SPRY" evidence="3">
    <location>
        <begin position="738"/>
        <end position="930"/>
    </location>
</feature>
<organism evidence="4 5">
    <name type="scientific">Fasciolopsis buskii</name>
    <dbReference type="NCBI Taxonomy" id="27845"/>
    <lineage>
        <taxon>Eukaryota</taxon>
        <taxon>Metazoa</taxon>
        <taxon>Spiralia</taxon>
        <taxon>Lophotrochozoa</taxon>
        <taxon>Platyhelminthes</taxon>
        <taxon>Trematoda</taxon>
        <taxon>Digenea</taxon>
        <taxon>Plagiorchiida</taxon>
        <taxon>Echinostomata</taxon>
        <taxon>Echinostomatoidea</taxon>
        <taxon>Fasciolidae</taxon>
        <taxon>Fasciolopsis</taxon>
    </lineage>
</organism>
<sequence>MQYAMEPGATSGYLSDGDTTAESINLAHLEGHQWNQLQDGTIEVTDRLPKKEYYMSLRRFNSPMPGSATGTAQRLGSISSGSLLGPSNGTAGLVNTSLPAGGTVVQPTSPRSTGGTMRGRTNTSMNDFKPSGKTVDCTVVMLDGTTREFRLDKAAYGQQLFDSVCTHLGLLEVEFFGITYYDATNNWYWLQLDQKIAKQLGKNDWQFEFQVRFYPYDIDSIKEDLTRYYLCLQVRQDIVSGQLPCSFMTYCLLGAYIVQSEAGDHDPTQHEGIKYIQDHPFAPHMLQTPEMLERIVQLHKLHRGKTPEEADRLFLNNARLLALYGVDLHKVKNSQDEDINLGVYHDGILQYRNRIRLMRISWPRIISLSHKGRNFVIALRPGDNEPFGRNMTFKCSNTAFAKRLYTVCVEHHAFFRLRGSSRPKKPSLFPSFASRKYHYPSNILHSPTLYPAGNGAARTLSKFRPIPAHPNDTSWFTLATRADGDLHMNGAMASQYQYQPSMMPGEMNTLSPMYMDGQQMTNGHSMPGAQGMQRALPPGAVMTAATAGIGAVPHSRPCFEPESWRISPADRTSGLGIDARGLDVAAQRGAGWQGCRSNKGVKAPGAYYFEAACLEDGLVRVGWSTNEANLELGADNCGFGFGADMTGASTGGGVGRAMHRNTGHDYGVMVHQGDVIGCLLDLDKGSVAWSVNGKVFQRAFTIPDQLRGESFLPAASLKDSRLLFNFGDQTLEFHPGGPFTPVALASDDSQVPNRNTGWRLNPYDTSAGLDVSPDGSMAQAQFNQGWQGCRANQGIRGPGRFYFEVVPLEDYGLCRVGWSTEDASLDLGSDRFGFGYGADSQGFGLNGQQGKRVHADEIDNYGEAFTKNDVIGCFLDTIEHTLKWSKNGIDFGDAYRIPSELSNPTSLIAFFPSVSLLNSTIEINFGDKPFQRYPGPDWTPVCCAPMDYVKRTRRKGPERKVKGWSYIDPSVLEPAILQQMKLGHAAAAVGAARAVERREEDFMRARTHTAAVCAPEPTSATAGVPDTTSSTSPHTSQPRQLPPGAVPMPGIAMSPISASNRSGNTDVVGNTAAVTSDATSGNHIRGNGTAAGGSTSSASAKATGLNGIHMADSLASPPARTALSPVSSTPTPQSPNVSVVELSPSSNATSSAQVFELRDYPRRVLNGEVVSVERSEPQVETESFYDENGKLIRRTVKKSSVTTTKTVSERIIAGAIDPNHTNGVVLGDDFDRALDMALHEVTKLDRDTSVLNSTVGQVEFRTKPESAV</sequence>
<dbReference type="InterPro" id="IPR014352">
    <property type="entry name" value="FERM/acyl-CoA-bd_prot_sf"/>
</dbReference>
<dbReference type="SUPFAM" id="SSF49899">
    <property type="entry name" value="Concanavalin A-like lectins/glucanases"/>
    <property type="match status" value="2"/>
</dbReference>
<name>A0A8E0VNK7_9TREM</name>
<dbReference type="SUPFAM" id="SSF54236">
    <property type="entry name" value="Ubiquitin-like"/>
    <property type="match status" value="1"/>
</dbReference>
<feature type="region of interest" description="Disordered" evidence="1">
    <location>
        <begin position="1009"/>
        <end position="1064"/>
    </location>
</feature>
<dbReference type="Gene3D" id="2.30.29.30">
    <property type="entry name" value="Pleckstrin-homology domain (PH domain)/Phosphotyrosine-binding domain (PTB)"/>
    <property type="match status" value="1"/>
</dbReference>
<comment type="caution">
    <text evidence="4">The sequence shown here is derived from an EMBL/GenBank/DDBJ whole genome shotgun (WGS) entry which is preliminary data.</text>
</comment>
<dbReference type="PROSITE" id="PS50188">
    <property type="entry name" value="B302_SPRY"/>
    <property type="match status" value="2"/>
</dbReference>
<feature type="region of interest" description="Disordered" evidence="1">
    <location>
        <begin position="1078"/>
        <end position="1144"/>
    </location>
</feature>
<reference evidence="4" key="1">
    <citation type="submission" date="2019-05" db="EMBL/GenBank/DDBJ databases">
        <title>Annotation for the trematode Fasciolopsis buski.</title>
        <authorList>
            <person name="Choi Y.-J."/>
        </authorList>
    </citation>
    <scope>NUCLEOTIDE SEQUENCE</scope>
    <source>
        <strain evidence="4">HT</strain>
        <tissue evidence="4">Whole worm</tissue>
    </source>
</reference>
<evidence type="ECO:0000259" key="3">
    <source>
        <dbReference type="PROSITE" id="PS50188"/>
    </source>
</evidence>
<keyword evidence="5" id="KW-1185">Reference proteome</keyword>
<dbReference type="Pfam" id="PF00373">
    <property type="entry name" value="FERM_M"/>
    <property type="match status" value="1"/>
</dbReference>
<dbReference type="Pfam" id="PF09380">
    <property type="entry name" value="FERM_C"/>
    <property type="match status" value="1"/>
</dbReference>
<dbReference type="InterPro" id="IPR000299">
    <property type="entry name" value="FERM_domain"/>
</dbReference>
<dbReference type="PROSITE" id="PS00660">
    <property type="entry name" value="FERM_1"/>
    <property type="match status" value="1"/>
</dbReference>
<feature type="domain" description="B30.2/SPRY" evidence="3">
    <location>
        <begin position="531"/>
        <end position="731"/>
    </location>
</feature>
<dbReference type="GO" id="GO:0008092">
    <property type="term" value="F:cytoskeletal protein binding"/>
    <property type="evidence" value="ECO:0007669"/>
    <property type="project" value="InterPro"/>
</dbReference>
<dbReference type="SUPFAM" id="SSF47031">
    <property type="entry name" value="Second domain of FERM"/>
    <property type="match status" value="1"/>
</dbReference>
<dbReference type="PRINTS" id="PR00935">
    <property type="entry name" value="BAND41"/>
</dbReference>
<feature type="compositionally biased region" description="Low complexity" evidence="1">
    <location>
        <begin position="1027"/>
        <end position="1036"/>
    </location>
</feature>